<dbReference type="RefSeq" id="WP_227192927.1">
    <property type="nucleotide sequence ID" value="NZ_JAOQJU010000006.1"/>
</dbReference>
<evidence type="ECO:0000256" key="4">
    <source>
        <dbReference type="ARBA" id="ARBA00022840"/>
    </source>
</evidence>
<accession>A0ABT2RLS1</accession>
<dbReference type="Pfam" id="PF00580">
    <property type="entry name" value="UvrD-helicase"/>
    <property type="match status" value="1"/>
</dbReference>
<evidence type="ECO:0000259" key="7">
    <source>
        <dbReference type="PROSITE" id="PS51198"/>
    </source>
</evidence>
<keyword evidence="6" id="KW-0175">Coiled coil</keyword>
<feature type="binding site" evidence="5">
    <location>
        <begin position="219"/>
        <end position="226"/>
    </location>
    <ligand>
        <name>ATP</name>
        <dbReference type="ChEBI" id="CHEBI:30616"/>
    </ligand>
</feature>
<evidence type="ECO:0000256" key="5">
    <source>
        <dbReference type="PROSITE-ProRule" id="PRU00560"/>
    </source>
</evidence>
<sequence>MSRGTDFLKYITEQIQEGIQELGARIQEIQKDIAGMNDYYWENYTEMDQYGYENYDNQQALLTQVSANQENQKRMSRMKKMLDSPFFGSVEFVYDGEEEAEVFYIGIGNFARERGQVPLIYDWRAPISSLFYDYDKGRAAYEAPAGLLEGEILSKWQYKIRGGKMVYEFESDMKIDDDILKQELGANSDTQLKNIVRTIQREQNAIIRNTEDKILAIQGAAGSGKTSVALHRIAYLLYHDRKNLNSSNILILSPNSVFSDYISHILPELGEENIQEMSLDLFAYRELEGIAADCEDRYHQIEKQIAGMDAQSEKRFRWKQSEEFVRAVEGFLIELEDRLVDFRDVRYKTLEKKAEEILDFFYYKFADIPLLSRMDAVRDYFIDEYETLCKRELCEEEAGVIKEKFRKMYVTTDLYEIYNWFLTENGLPVLPDIPPERRILAYEDVFPILYLKYRLCAGAVRRDIRHLVIDEMQDYSYLQYVILERLFPCSMTILGDRAQTIDGKMQDVLAFLPKIFGRKVRRIEMNRSYRNTAEIAEYAGKIAGVEGIGYLQRHGKEVKKYFCRSQEETVCRILENVRLGAEEYETAAVLTMTEREAGELYLALKERREDVFYIDRDSSAFRKGMTVTTFYMAKGLEFDQVFIAEGDGENPLDRQFRYICATRALHELYEIGII</sequence>
<evidence type="ECO:0000256" key="6">
    <source>
        <dbReference type="SAM" id="Coils"/>
    </source>
</evidence>
<organism evidence="8 9">
    <name type="scientific">Dorea acetigenes</name>
    <dbReference type="NCBI Taxonomy" id="2981787"/>
    <lineage>
        <taxon>Bacteria</taxon>
        <taxon>Bacillati</taxon>
        <taxon>Bacillota</taxon>
        <taxon>Clostridia</taxon>
        <taxon>Lachnospirales</taxon>
        <taxon>Lachnospiraceae</taxon>
        <taxon>Dorea</taxon>
    </lineage>
</organism>
<keyword evidence="4 5" id="KW-0067">ATP-binding</keyword>
<comment type="caution">
    <text evidence="8">The sequence shown here is derived from an EMBL/GenBank/DDBJ whole genome shotgun (WGS) entry which is preliminary data.</text>
</comment>
<dbReference type="PANTHER" id="PTHR11070:SF17">
    <property type="entry name" value="DNA HELICASE IV"/>
    <property type="match status" value="1"/>
</dbReference>
<evidence type="ECO:0000256" key="3">
    <source>
        <dbReference type="ARBA" id="ARBA00022806"/>
    </source>
</evidence>
<keyword evidence="1 5" id="KW-0547">Nucleotide-binding</keyword>
<feature type="coiled-coil region" evidence="6">
    <location>
        <begin position="284"/>
        <end position="311"/>
    </location>
</feature>
<evidence type="ECO:0000256" key="1">
    <source>
        <dbReference type="ARBA" id="ARBA00022741"/>
    </source>
</evidence>
<gene>
    <name evidence="8" type="ORF">OCV99_07345</name>
</gene>
<evidence type="ECO:0000313" key="8">
    <source>
        <dbReference type="EMBL" id="MCU6686364.1"/>
    </source>
</evidence>
<proteinExistence type="predicted"/>
<keyword evidence="3 5" id="KW-0347">Helicase</keyword>
<dbReference type="EMBL" id="JAOQJU010000006">
    <property type="protein sequence ID" value="MCU6686364.1"/>
    <property type="molecule type" value="Genomic_DNA"/>
</dbReference>
<dbReference type="InterPro" id="IPR027417">
    <property type="entry name" value="P-loop_NTPase"/>
</dbReference>
<feature type="domain" description="UvrD-like helicase ATP-binding" evidence="7">
    <location>
        <begin position="198"/>
        <end position="532"/>
    </location>
</feature>
<dbReference type="Proteomes" id="UP001652431">
    <property type="component" value="Unassembled WGS sequence"/>
</dbReference>
<keyword evidence="9" id="KW-1185">Reference proteome</keyword>
<dbReference type="PROSITE" id="PS51198">
    <property type="entry name" value="UVRD_HELICASE_ATP_BIND"/>
    <property type="match status" value="1"/>
</dbReference>
<evidence type="ECO:0000256" key="2">
    <source>
        <dbReference type="ARBA" id="ARBA00022801"/>
    </source>
</evidence>
<dbReference type="InterPro" id="IPR000212">
    <property type="entry name" value="DNA_helicase_UvrD/REP"/>
</dbReference>
<protein>
    <submittedName>
        <fullName evidence="8">AAA family ATPase</fullName>
    </submittedName>
</protein>
<evidence type="ECO:0000313" key="9">
    <source>
        <dbReference type="Proteomes" id="UP001652431"/>
    </source>
</evidence>
<dbReference type="InterPro" id="IPR014016">
    <property type="entry name" value="UvrD-like_ATP-bd"/>
</dbReference>
<dbReference type="SUPFAM" id="SSF52540">
    <property type="entry name" value="P-loop containing nucleoside triphosphate hydrolases"/>
    <property type="match status" value="1"/>
</dbReference>
<reference evidence="8 9" key="1">
    <citation type="journal article" date="2021" name="ISME Commun">
        <title>Automated analysis of genomic sequences facilitates high-throughput and comprehensive description of bacteria.</title>
        <authorList>
            <person name="Hitch T.C.A."/>
        </authorList>
    </citation>
    <scope>NUCLEOTIDE SEQUENCE [LARGE SCALE GENOMIC DNA]</scope>
    <source>
        <strain evidence="8 9">Sanger_03</strain>
    </source>
</reference>
<name>A0ABT2RLS1_9FIRM</name>
<dbReference type="Gene3D" id="3.40.50.300">
    <property type="entry name" value="P-loop containing nucleotide triphosphate hydrolases"/>
    <property type="match status" value="2"/>
</dbReference>
<keyword evidence="2 5" id="KW-0378">Hydrolase</keyword>
<dbReference type="PANTHER" id="PTHR11070">
    <property type="entry name" value="UVRD / RECB / PCRA DNA HELICASE FAMILY MEMBER"/>
    <property type="match status" value="1"/>
</dbReference>